<feature type="compositionally biased region" description="Basic residues" evidence="1">
    <location>
        <begin position="75"/>
        <end position="88"/>
    </location>
</feature>
<dbReference type="EMBL" id="JBJUIK010000016">
    <property type="protein sequence ID" value="KAL3499334.1"/>
    <property type="molecule type" value="Genomic_DNA"/>
</dbReference>
<gene>
    <name evidence="2" type="ORF">ACH5RR_038427</name>
</gene>
<accession>A0ABD2XV94</accession>
<evidence type="ECO:0000313" key="2">
    <source>
        <dbReference type="EMBL" id="KAL3499334.1"/>
    </source>
</evidence>
<evidence type="ECO:0000256" key="1">
    <source>
        <dbReference type="SAM" id="MobiDB-lite"/>
    </source>
</evidence>
<reference evidence="2 3" key="1">
    <citation type="submission" date="2024-11" db="EMBL/GenBank/DDBJ databases">
        <title>A near-complete genome assembly of Cinchona calisaya.</title>
        <authorList>
            <person name="Lian D.C."/>
            <person name="Zhao X.W."/>
            <person name="Wei L."/>
        </authorList>
    </citation>
    <scope>NUCLEOTIDE SEQUENCE [LARGE SCALE GENOMIC DNA]</scope>
    <source>
        <tissue evidence="2">Nenye</tissue>
    </source>
</reference>
<organism evidence="2 3">
    <name type="scientific">Cinchona calisaya</name>
    <dbReference type="NCBI Taxonomy" id="153742"/>
    <lineage>
        <taxon>Eukaryota</taxon>
        <taxon>Viridiplantae</taxon>
        <taxon>Streptophyta</taxon>
        <taxon>Embryophyta</taxon>
        <taxon>Tracheophyta</taxon>
        <taxon>Spermatophyta</taxon>
        <taxon>Magnoliopsida</taxon>
        <taxon>eudicotyledons</taxon>
        <taxon>Gunneridae</taxon>
        <taxon>Pentapetalae</taxon>
        <taxon>asterids</taxon>
        <taxon>lamiids</taxon>
        <taxon>Gentianales</taxon>
        <taxon>Rubiaceae</taxon>
        <taxon>Cinchonoideae</taxon>
        <taxon>Cinchoneae</taxon>
        <taxon>Cinchona</taxon>
    </lineage>
</organism>
<keyword evidence="3" id="KW-1185">Reference proteome</keyword>
<name>A0ABD2XV94_9GENT</name>
<evidence type="ECO:0000313" key="3">
    <source>
        <dbReference type="Proteomes" id="UP001630127"/>
    </source>
</evidence>
<proteinExistence type="predicted"/>
<comment type="caution">
    <text evidence="2">The sequence shown here is derived from an EMBL/GenBank/DDBJ whole genome shotgun (WGS) entry which is preliminary data.</text>
</comment>
<feature type="region of interest" description="Disordered" evidence="1">
    <location>
        <begin position="73"/>
        <end position="106"/>
    </location>
</feature>
<protein>
    <submittedName>
        <fullName evidence="2">Uncharacterized protein</fullName>
    </submittedName>
</protein>
<dbReference type="Proteomes" id="UP001630127">
    <property type="component" value="Unassembled WGS sequence"/>
</dbReference>
<feature type="region of interest" description="Disordered" evidence="1">
    <location>
        <begin position="13"/>
        <end position="37"/>
    </location>
</feature>
<sequence length="407" mass="45157">MVIDQKFQQRWEYRMKDDEVDSSSDDSKSSLGDEPFRKKHKLVASNLSVPTLSSQQNSQVDVTKYVHSEIADVKTKKHIEPRKKKSPVGKKSERNYGETRKRKVNNPIQDQEPALLNDLKIFSESLLKDLKVAKEKMLVQMKKQMTNLVAAKPVSRQRRSICVKKSDGAMHQNGNKSSTKVQSCDGRLKKVSTKNNQGFDSIKCSKAKGETLSLPGNEPLHLVKYSDQNQIGCSSYLTLPAVLPKPHTESLSTDTSLYDHIDCGFPVNNANNAERENSMADANNHYSYLLGIQSDEQFGSFAQITSQNTGFWDGHCSHISSLISGLPVGYSITSQRALNNPAQESNTRSLRMIGGSIEVPGRSQAHSLSECFVANTISSNMNHSTANTDGKLVSFNSGEVEKRSSRV</sequence>
<feature type="compositionally biased region" description="Basic and acidic residues" evidence="1">
    <location>
        <begin position="90"/>
        <end position="99"/>
    </location>
</feature>
<dbReference type="AlphaFoldDB" id="A0ABD2XV94"/>